<dbReference type="InterPro" id="IPR023674">
    <property type="entry name" value="Ribosomal_uL1-like"/>
</dbReference>
<gene>
    <name evidence="1" type="ORF">GIL414_LOCUS86023</name>
</gene>
<proteinExistence type="predicted"/>
<sequence length="77" mass="8976">MSELPEHIKAAEKHGAYMFGYTEVIKQFERGDVTDTNYEYVLCAPDVYADILHLRKKISKDKFPNPQYGINFSYLLN</sequence>
<protein>
    <submittedName>
        <fullName evidence="1">Uncharacterized protein</fullName>
    </submittedName>
</protein>
<dbReference type="AlphaFoldDB" id="A0A8S3JZL0"/>
<dbReference type="EMBL" id="CAJOBJ010372930">
    <property type="protein sequence ID" value="CAF5224278.1"/>
    <property type="molecule type" value="Genomic_DNA"/>
</dbReference>
<organism evidence="1 2">
    <name type="scientific">Rotaria magnacalcarata</name>
    <dbReference type="NCBI Taxonomy" id="392030"/>
    <lineage>
        <taxon>Eukaryota</taxon>
        <taxon>Metazoa</taxon>
        <taxon>Spiralia</taxon>
        <taxon>Gnathifera</taxon>
        <taxon>Rotifera</taxon>
        <taxon>Eurotatoria</taxon>
        <taxon>Bdelloidea</taxon>
        <taxon>Philodinida</taxon>
        <taxon>Philodinidae</taxon>
        <taxon>Rotaria</taxon>
    </lineage>
</organism>
<dbReference type="Proteomes" id="UP000681720">
    <property type="component" value="Unassembled WGS sequence"/>
</dbReference>
<evidence type="ECO:0000313" key="2">
    <source>
        <dbReference type="Proteomes" id="UP000681720"/>
    </source>
</evidence>
<comment type="caution">
    <text evidence="1">The sequence shown here is derived from an EMBL/GenBank/DDBJ whole genome shotgun (WGS) entry which is preliminary data.</text>
</comment>
<name>A0A8S3JZL0_9BILA</name>
<evidence type="ECO:0000313" key="1">
    <source>
        <dbReference type="EMBL" id="CAF5224278.1"/>
    </source>
</evidence>
<dbReference type="Gene3D" id="3.40.50.790">
    <property type="match status" value="1"/>
</dbReference>
<accession>A0A8S3JZL0</accession>
<dbReference type="InterPro" id="IPR016095">
    <property type="entry name" value="Ribosomal_uL1_3-a/b-sand"/>
</dbReference>
<dbReference type="SUPFAM" id="SSF56808">
    <property type="entry name" value="Ribosomal protein L1"/>
    <property type="match status" value="1"/>
</dbReference>
<reference evidence="1" key="1">
    <citation type="submission" date="2021-02" db="EMBL/GenBank/DDBJ databases">
        <authorList>
            <person name="Nowell W R."/>
        </authorList>
    </citation>
    <scope>NUCLEOTIDE SEQUENCE</scope>
</reference>